<accession>A0A3Q2CX24</accession>
<dbReference type="InterPro" id="IPR045100">
    <property type="entry name" value="TUT4/7_NTP_transf"/>
</dbReference>
<name>A0A3Q2CX24_CYPVA</name>
<dbReference type="Proteomes" id="UP000265020">
    <property type="component" value="Unassembled WGS sequence"/>
</dbReference>
<dbReference type="Pfam" id="PF19088">
    <property type="entry name" value="TUTase"/>
    <property type="match status" value="1"/>
</dbReference>
<evidence type="ECO:0000313" key="3">
    <source>
        <dbReference type="Ensembl" id="ENSCVAP00000010428.1"/>
    </source>
</evidence>
<reference evidence="3" key="1">
    <citation type="submission" date="2025-08" db="UniProtKB">
        <authorList>
            <consortium name="Ensembl"/>
        </authorList>
    </citation>
    <scope>IDENTIFICATION</scope>
</reference>
<dbReference type="STRING" id="28743.ENSCVAP00000010428"/>
<sequence length="179" mass="20715">MLIVFYEGKKQRNRNKKRALVEEYKGLESEESRFSGQEVQNIWPAERRLKREGIHPVRKVLIVTINPAAHYTCSLCECLLESIPRALKHIGERRHKKRAREKQEQQMLTQITPPGPEHISAVTEALKAVVQEHGMKDQDVLIREEVVLTMQGLLLSVLPGESSEDKADFCFCNQYLNYF</sequence>
<reference evidence="3" key="2">
    <citation type="submission" date="2025-09" db="UniProtKB">
        <authorList>
            <consortium name="Ensembl"/>
        </authorList>
    </citation>
    <scope>IDENTIFICATION</scope>
</reference>
<feature type="domain" description="Terminal uridylyltransferase 4/7 nucleotidyltransferase" evidence="2">
    <location>
        <begin position="101"/>
        <end position="159"/>
    </location>
</feature>
<organism evidence="3 4">
    <name type="scientific">Cyprinodon variegatus</name>
    <name type="common">Sheepshead minnow</name>
    <dbReference type="NCBI Taxonomy" id="28743"/>
    <lineage>
        <taxon>Eukaryota</taxon>
        <taxon>Metazoa</taxon>
        <taxon>Chordata</taxon>
        <taxon>Craniata</taxon>
        <taxon>Vertebrata</taxon>
        <taxon>Euteleostomi</taxon>
        <taxon>Actinopterygii</taxon>
        <taxon>Neopterygii</taxon>
        <taxon>Teleostei</taxon>
        <taxon>Neoteleostei</taxon>
        <taxon>Acanthomorphata</taxon>
        <taxon>Ovalentaria</taxon>
        <taxon>Atherinomorphae</taxon>
        <taxon>Cyprinodontiformes</taxon>
        <taxon>Cyprinodontidae</taxon>
        <taxon>Cyprinodon</taxon>
    </lineage>
</organism>
<evidence type="ECO:0000313" key="4">
    <source>
        <dbReference type="Proteomes" id="UP000265020"/>
    </source>
</evidence>
<dbReference type="AlphaFoldDB" id="A0A3Q2CX24"/>
<feature type="region of interest" description="Disordered" evidence="1">
    <location>
        <begin position="95"/>
        <end position="114"/>
    </location>
</feature>
<evidence type="ECO:0000259" key="2">
    <source>
        <dbReference type="Pfam" id="PF19088"/>
    </source>
</evidence>
<dbReference type="Ensembl" id="ENSCVAT00000017119.1">
    <property type="protein sequence ID" value="ENSCVAP00000010428.1"/>
    <property type="gene ID" value="ENSCVAG00000012558.1"/>
</dbReference>
<protein>
    <recommendedName>
        <fullName evidence="2">Terminal uridylyltransferase 4/7 nucleotidyltransferase domain-containing protein</fullName>
    </recommendedName>
</protein>
<proteinExistence type="predicted"/>
<dbReference type="GeneTree" id="ENSGT00940000156859"/>
<keyword evidence="4" id="KW-1185">Reference proteome</keyword>
<dbReference type="OMA" id="SIPHAFK"/>
<evidence type="ECO:0000256" key="1">
    <source>
        <dbReference type="SAM" id="MobiDB-lite"/>
    </source>
</evidence>
<dbReference type="GO" id="GO:0016779">
    <property type="term" value="F:nucleotidyltransferase activity"/>
    <property type="evidence" value="ECO:0007669"/>
    <property type="project" value="InterPro"/>
</dbReference>